<name>A0A9W5TEW7_BABOV</name>
<keyword evidence="2 4" id="KW-0689">Ribosomal protein</keyword>
<geneLocation type="apicoplast" evidence="4"/>
<gene>
    <name evidence="4" type="ORF">BaOVIS_035210</name>
</gene>
<dbReference type="GO" id="GO:0003735">
    <property type="term" value="F:structural constituent of ribosome"/>
    <property type="evidence" value="ECO:0007669"/>
    <property type="project" value="InterPro"/>
</dbReference>
<keyword evidence="3" id="KW-0687">Ribonucleoprotein</keyword>
<dbReference type="GO" id="GO:0006412">
    <property type="term" value="P:translation"/>
    <property type="evidence" value="ECO:0007669"/>
    <property type="project" value="InterPro"/>
</dbReference>
<sequence length="82" mass="9986">MSIYTNWKKIFITNDIYRKLKRKKSNNKYFILKTYNRNIRISSLFNDTVIKVYNGKKFLPIKINSLKFDIKYRVFIPTVNTI</sequence>
<comment type="caution">
    <text evidence="4">The sequence shown here is derived from an EMBL/GenBank/DDBJ whole genome shotgun (WGS) entry which is preliminary data.</text>
</comment>
<evidence type="ECO:0000256" key="2">
    <source>
        <dbReference type="ARBA" id="ARBA00022980"/>
    </source>
</evidence>
<dbReference type="Pfam" id="PF00203">
    <property type="entry name" value="Ribosomal_S19"/>
    <property type="match status" value="1"/>
</dbReference>
<evidence type="ECO:0000313" key="4">
    <source>
        <dbReference type="EMBL" id="GFE55967.1"/>
    </source>
</evidence>
<dbReference type="InterPro" id="IPR002222">
    <property type="entry name" value="Ribosomal_uS19"/>
</dbReference>
<dbReference type="GO" id="GO:1990904">
    <property type="term" value="C:ribonucleoprotein complex"/>
    <property type="evidence" value="ECO:0007669"/>
    <property type="project" value="UniProtKB-KW"/>
</dbReference>
<reference evidence="4" key="1">
    <citation type="submission" date="2019-12" db="EMBL/GenBank/DDBJ databases">
        <title>Genome sequence of Babesia ovis.</title>
        <authorList>
            <person name="Yamagishi J."/>
            <person name="Sevinc F."/>
            <person name="Xuan X."/>
        </authorList>
    </citation>
    <scope>NUCLEOTIDE SEQUENCE</scope>
    <source>
        <strain evidence="4">Selcuk</strain>
    </source>
</reference>
<keyword evidence="5" id="KW-1185">Reference proteome</keyword>
<evidence type="ECO:0000256" key="3">
    <source>
        <dbReference type="ARBA" id="ARBA00023274"/>
    </source>
</evidence>
<dbReference type="AlphaFoldDB" id="A0A9W5TEW7"/>
<protein>
    <submittedName>
        <fullName evidence="4">Ribosomal protein S19</fullName>
    </submittedName>
</protein>
<dbReference type="GO" id="GO:0005840">
    <property type="term" value="C:ribosome"/>
    <property type="evidence" value="ECO:0007669"/>
    <property type="project" value="UniProtKB-KW"/>
</dbReference>
<organism evidence="4 5">
    <name type="scientific">Babesia ovis</name>
    <dbReference type="NCBI Taxonomy" id="5869"/>
    <lineage>
        <taxon>Eukaryota</taxon>
        <taxon>Sar</taxon>
        <taxon>Alveolata</taxon>
        <taxon>Apicomplexa</taxon>
        <taxon>Aconoidasida</taxon>
        <taxon>Piroplasmida</taxon>
        <taxon>Babesiidae</taxon>
        <taxon>Babesia</taxon>
    </lineage>
</organism>
<dbReference type="Proteomes" id="UP001057455">
    <property type="component" value="Unassembled WGS sequence"/>
</dbReference>
<comment type="similarity">
    <text evidence="1">Belongs to the universal ribosomal protein uS19 family.</text>
</comment>
<dbReference type="PIRSF" id="PIRSF002144">
    <property type="entry name" value="Ribosomal_S19"/>
    <property type="match status" value="1"/>
</dbReference>
<dbReference type="Gene3D" id="3.30.860.10">
    <property type="entry name" value="30s Ribosomal Protein S19, Chain A"/>
    <property type="match status" value="1"/>
</dbReference>
<keyword evidence="4" id="KW-0933">Apicoplast</keyword>
<evidence type="ECO:0000256" key="1">
    <source>
        <dbReference type="ARBA" id="ARBA00007345"/>
    </source>
</evidence>
<dbReference type="EMBL" id="BLIY01000027">
    <property type="protein sequence ID" value="GFE55967.1"/>
    <property type="molecule type" value="Genomic_DNA"/>
</dbReference>
<dbReference type="OrthoDB" id="367216at2759"/>
<dbReference type="SUPFAM" id="SSF54570">
    <property type="entry name" value="Ribosomal protein S19"/>
    <property type="match status" value="1"/>
</dbReference>
<dbReference type="InterPro" id="IPR023575">
    <property type="entry name" value="Ribosomal_uS19_SF"/>
</dbReference>
<keyword evidence="4" id="KW-0934">Plastid</keyword>
<evidence type="ECO:0000313" key="5">
    <source>
        <dbReference type="Proteomes" id="UP001057455"/>
    </source>
</evidence>
<accession>A0A9W5TEW7</accession>
<proteinExistence type="inferred from homology"/>